<evidence type="ECO:0000313" key="1">
    <source>
        <dbReference type="EMBL" id="OOQ51250.1"/>
    </source>
</evidence>
<accession>A0ABX3LJH7</accession>
<comment type="caution">
    <text evidence="1">The sequence shown here is derived from an EMBL/GenBank/DDBJ whole genome shotgun (WGS) entry which is preliminary data.</text>
</comment>
<gene>
    <name evidence="1" type="ORF">AFM16_17860</name>
</gene>
<dbReference type="Proteomes" id="UP000190306">
    <property type="component" value="Chromosome"/>
</dbReference>
<name>A0ABX3LJH7_STRAT</name>
<evidence type="ECO:0000313" key="2">
    <source>
        <dbReference type="Proteomes" id="UP000190306"/>
    </source>
</evidence>
<dbReference type="EMBL" id="LHQL01000009">
    <property type="protein sequence ID" value="OOQ51250.1"/>
    <property type="molecule type" value="Genomic_DNA"/>
</dbReference>
<protein>
    <submittedName>
        <fullName evidence="1">Uncharacterized protein</fullName>
    </submittedName>
</protein>
<sequence length="90" mass="9416">MCGEKETQRGGNGVVERAVGERIGSTEEAVERLREALRGVGVVLPSLRVDPVTEAGAQPFALVDLGRCHPLVAARLAGVLREAAGDDGRP</sequence>
<proteinExistence type="predicted"/>
<keyword evidence="2" id="KW-1185">Reference proteome</keyword>
<reference evidence="1 2" key="1">
    <citation type="submission" date="2015-07" db="EMBL/GenBank/DDBJ databases">
        <title>Draft Genome Sequence of Streptomyces antibioticus, IMRU 3720 reveals insights in the evolution of actinomycin biosynthetic gene clusters in Streptomyces.</title>
        <authorList>
            <person name="Crnovcic I."/>
            <person name="Ruckert C."/>
            <person name="Kalinowksi J."/>
            <person name="Keller U."/>
        </authorList>
    </citation>
    <scope>NUCLEOTIDE SEQUENCE [LARGE SCALE GENOMIC DNA]</scope>
    <source>
        <strain evidence="1 2">DSM 41481</strain>
    </source>
</reference>
<organism evidence="1 2">
    <name type="scientific">Streptomyces antibioticus</name>
    <dbReference type="NCBI Taxonomy" id="1890"/>
    <lineage>
        <taxon>Bacteria</taxon>
        <taxon>Bacillati</taxon>
        <taxon>Actinomycetota</taxon>
        <taxon>Actinomycetes</taxon>
        <taxon>Kitasatosporales</taxon>
        <taxon>Streptomycetaceae</taxon>
        <taxon>Streptomyces</taxon>
    </lineage>
</organism>